<reference evidence="1 2" key="1">
    <citation type="journal article" date="2011" name="J. Bacteriol.">
        <title>Genome sequence of the obligate intracellular animal pathogen Chlamydia pecorum E58.</title>
        <authorList>
            <person name="Mojica S."/>
            <person name="Huot Creasy H."/>
            <person name="Daugherty S."/>
            <person name="Read T.D."/>
            <person name="Kim T."/>
            <person name="Kaltenboeck B."/>
            <person name="Bavoil P."/>
            <person name="Myers G.S."/>
        </authorList>
    </citation>
    <scope>NUCLEOTIDE SEQUENCE [LARGE SCALE GENOMIC DNA]</scope>
    <source>
        <strain evidence="1 2">E58</strain>
    </source>
</reference>
<sequence length="32" mass="3709">MPCFGVVPRSFHEEAAGDVSMEWKSFNRAYEM</sequence>
<accession>A0AA34WI46</accession>
<dbReference type="AlphaFoldDB" id="A0AA34WI46"/>
<evidence type="ECO:0000313" key="2">
    <source>
        <dbReference type="Proteomes" id="UP000008305"/>
    </source>
</evidence>
<organism evidence="1 2">
    <name type="scientific">Chlamydia pecorum (strain ATCC VR-628 / DSM 29919 / E58)</name>
    <name type="common">Chlamydophila pecorum</name>
    <dbReference type="NCBI Taxonomy" id="331635"/>
    <lineage>
        <taxon>Bacteria</taxon>
        <taxon>Pseudomonadati</taxon>
        <taxon>Chlamydiota</taxon>
        <taxon>Chlamydiia</taxon>
        <taxon>Chlamydiales</taxon>
        <taxon>Chlamydiaceae</taxon>
        <taxon>Chlamydia/Chlamydophila group</taxon>
        <taxon>Chlamydia</taxon>
    </lineage>
</organism>
<proteinExistence type="predicted"/>
<dbReference type="EMBL" id="CP002608">
    <property type="protein sequence ID" value="AEB41753.1"/>
    <property type="molecule type" value="Genomic_DNA"/>
</dbReference>
<evidence type="ECO:0000313" key="1">
    <source>
        <dbReference type="EMBL" id="AEB41753.1"/>
    </source>
</evidence>
<dbReference type="KEGG" id="cpm:G5S_0809"/>
<name>A0AA34WI46_CHLPE</name>
<dbReference type="Proteomes" id="UP000008305">
    <property type="component" value="Chromosome"/>
</dbReference>
<gene>
    <name evidence="1" type="ordered locus">G5S_0809</name>
</gene>
<keyword evidence="2" id="KW-1185">Reference proteome</keyword>
<protein>
    <submittedName>
        <fullName evidence="1">Uncharacterized protein</fullName>
    </submittedName>
</protein>